<dbReference type="RefSeq" id="WP_283766388.1">
    <property type="nucleotide sequence ID" value="NZ_JAQOSO010000039.1"/>
</dbReference>
<protein>
    <recommendedName>
        <fullName evidence="3">Transposase</fullName>
    </recommendedName>
</protein>
<gene>
    <name evidence="1" type="ORF">PMG25_08075</name>
</gene>
<evidence type="ECO:0000313" key="2">
    <source>
        <dbReference type="Proteomes" id="UP001235849"/>
    </source>
</evidence>
<evidence type="ECO:0008006" key="3">
    <source>
        <dbReference type="Google" id="ProtNLM"/>
    </source>
</evidence>
<sequence>MSNNKKSPENKDALPTFSWEYRASVRVNDRTYPIEIYNCRQKVRIKADKTIVPFALDGPGHLICNLLSHS</sequence>
<evidence type="ECO:0000313" key="1">
    <source>
        <dbReference type="EMBL" id="MDJ1174049.1"/>
    </source>
</evidence>
<organism evidence="1 2">
    <name type="scientific">Roseofilum capinflatum BLCC-M114</name>
    <dbReference type="NCBI Taxonomy" id="3022440"/>
    <lineage>
        <taxon>Bacteria</taxon>
        <taxon>Bacillati</taxon>
        <taxon>Cyanobacteriota</taxon>
        <taxon>Cyanophyceae</taxon>
        <taxon>Desertifilales</taxon>
        <taxon>Desertifilaceae</taxon>
        <taxon>Roseofilum</taxon>
        <taxon>Roseofilum capinflatum</taxon>
    </lineage>
</organism>
<dbReference type="Proteomes" id="UP001235849">
    <property type="component" value="Unassembled WGS sequence"/>
</dbReference>
<comment type="caution">
    <text evidence="1">The sequence shown here is derived from an EMBL/GenBank/DDBJ whole genome shotgun (WGS) entry which is preliminary data.</text>
</comment>
<dbReference type="EMBL" id="JAQOSO010000039">
    <property type="protein sequence ID" value="MDJ1174049.1"/>
    <property type="molecule type" value="Genomic_DNA"/>
</dbReference>
<reference evidence="1 2" key="1">
    <citation type="submission" date="2023-01" db="EMBL/GenBank/DDBJ databases">
        <title>Novel diversity within Roseofilum (Cyanobacteria; Desertifilaceae) from marine benthic mats with descriptions of four novel species.</title>
        <authorList>
            <person name="Wang Y."/>
            <person name="Berthold D.E."/>
            <person name="Hu J."/>
            <person name="Lefler F.W."/>
            <person name="Laughinghouse H.D. IV."/>
        </authorList>
    </citation>
    <scope>NUCLEOTIDE SEQUENCE [LARGE SCALE GENOMIC DNA]</scope>
    <source>
        <strain evidence="1 2">BLCC-M114</strain>
    </source>
</reference>
<name>A0ABT7B5Z4_9CYAN</name>
<proteinExistence type="predicted"/>
<accession>A0ABT7B5Z4</accession>
<keyword evidence="2" id="KW-1185">Reference proteome</keyword>